<dbReference type="OrthoDB" id="10266980at2759"/>
<evidence type="ECO:0000256" key="1">
    <source>
        <dbReference type="ARBA" id="ARBA00004141"/>
    </source>
</evidence>
<dbReference type="AlphaFoldDB" id="A0A0M8MRX6"/>
<dbReference type="PANTHER" id="PTHR13439">
    <property type="entry name" value="CT120 PROTEIN"/>
    <property type="match status" value="1"/>
</dbReference>
<evidence type="ECO:0000256" key="5">
    <source>
        <dbReference type="PROSITE-ProRule" id="PRU00205"/>
    </source>
</evidence>
<dbReference type="PANTHER" id="PTHR13439:SF0">
    <property type="entry name" value="TOPOISOMERASE I DAMAGE AFFECTED PROTEIN 4"/>
    <property type="match status" value="1"/>
</dbReference>
<evidence type="ECO:0000256" key="4">
    <source>
        <dbReference type="ARBA" id="ARBA00023136"/>
    </source>
</evidence>
<comment type="subcellular location">
    <subcellularLocation>
        <location evidence="1">Membrane</location>
        <topology evidence="1">Multi-pass membrane protein</topology>
    </subcellularLocation>
</comment>
<organism evidence="8 9">
    <name type="scientific">Malassezia pachydermatis</name>
    <dbReference type="NCBI Taxonomy" id="77020"/>
    <lineage>
        <taxon>Eukaryota</taxon>
        <taxon>Fungi</taxon>
        <taxon>Dikarya</taxon>
        <taxon>Basidiomycota</taxon>
        <taxon>Ustilaginomycotina</taxon>
        <taxon>Malasseziomycetes</taxon>
        <taxon>Malasseziales</taxon>
        <taxon>Malasseziaceae</taxon>
        <taxon>Malassezia</taxon>
    </lineage>
</organism>
<feature type="transmembrane region" description="Helical" evidence="6">
    <location>
        <begin position="230"/>
        <end position="248"/>
    </location>
</feature>
<feature type="transmembrane region" description="Helical" evidence="6">
    <location>
        <begin position="187"/>
        <end position="210"/>
    </location>
</feature>
<sequence length="267" mass="30914">MGVLNRAAIAEWARPYTEAMDLPYLSIHLVSILRAMLLWWSVQLLSHGVSPKLFPRSFANMPARTRTQWDIHVVSFTHSMVVAPLALYFWLGIDESTDRLWGYDYTLGQMYALSLGYFVWDVIVSLRYEGFAFVLHGVLGLVACILVYKPLFMFDGLGILIWELSTPFLNIHWFLDKLHLTGSRIQFVNALLLLLTYVGVRLLLGVYMSYSLITLIWTPTHRTLPLGYKLLYTIGLPSLNVLNYMWFFKMVRAIRKRFPAEVKEKPQ</sequence>
<evidence type="ECO:0000313" key="9">
    <source>
        <dbReference type="Proteomes" id="UP000037751"/>
    </source>
</evidence>
<dbReference type="GO" id="GO:0005783">
    <property type="term" value="C:endoplasmic reticulum"/>
    <property type="evidence" value="ECO:0007669"/>
    <property type="project" value="TreeGrafter"/>
</dbReference>
<dbReference type="GeneID" id="28728059"/>
<feature type="transmembrane region" description="Helical" evidence="6">
    <location>
        <begin position="157"/>
        <end position="175"/>
    </location>
</feature>
<dbReference type="Proteomes" id="UP000037751">
    <property type="component" value="Unassembled WGS sequence"/>
</dbReference>
<evidence type="ECO:0000256" key="6">
    <source>
        <dbReference type="SAM" id="Phobius"/>
    </source>
</evidence>
<dbReference type="InterPro" id="IPR006634">
    <property type="entry name" value="TLC-dom"/>
</dbReference>
<accession>A0A0M8MRX6</accession>
<dbReference type="EMBL" id="LGAV01000007">
    <property type="protein sequence ID" value="KOS13114.1"/>
    <property type="molecule type" value="Genomic_DNA"/>
</dbReference>
<dbReference type="RefSeq" id="XP_017990746.1">
    <property type="nucleotide sequence ID" value="XM_018136184.1"/>
</dbReference>
<evidence type="ECO:0000256" key="3">
    <source>
        <dbReference type="ARBA" id="ARBA00022989"/>
    </source>
</evidence>
<dbReference type="Pfam" id="PF03798">
    <property type="entry name" value="TRAM_LAG1_CLN8"/>
    <property type="match status" value="1"/>
</dbReference>
<keyword evidence="3 6" id="KW-1133">Transmembrane helix</keyword>
<evidence type="ECO:0000256" key="2">
    <source>
        <dbReference type="ARBA" id="ARBA00022692"/>
    </source>
</evidence>
<dbReference type="PROSITE" id="PS50922">
    <property type="entry name" value="TLC"/>
    <property type="match status" value="1"/>
</dbReference>
<keyword evidence="9" id="KW-1185">Reference proteome</keyword>
<feature type="transmembrane region" description="Helical" evidence="6">
    <location>
        <begin position="71"/>
        <end position="93"/>
    </location>
</feature>
<feature type="transmembrane region" description="Helical" evidence="6">
    <location>
        <begin position="105"/>
        <end position="124"/>
    </location>
</feature>
<keyword evidence="4 5" id="KW-0472">Membrane</keyword>
<protein>
    <recommendedName>
        <fullName evidence="7">TLC domain-containing protein</fullName>
    </recommendedName>
</protein>
<feature type="domain" description="TLC" evidence="7">
    <location>
        <begin position="64"/>
        <end position="259"/>
    </location>
</feature>
<dbReference type="SMART" id="SM00724">
    <property type="entry name" value="TLC"/>
    <property type="match status" value="1"/>
</dbReference>
<comment type="caution">
    <text evidence="8">The sequence shown here is derived from an EMBL/GenBank/DDBJ whole genome shotgun (WGS) entry which is preliminary data.</text>
</comment>
<reference evidence="8 9" key="1">
    <citation type="submission" date="2015-07" db="EMBL/GenBank/DDBJ databases">
        <title>Draft Genome Sequence of Malassezia furfur CBS1878 and Malassezia pachydermatis CBS1879.</title>
        <authorList>
            <person name="Triana S."/>
            <person name="Ohm R."/>
            <person name="Gonzalez A."/>
            <person name="DeCock H."/>
            <person name="Restrepo S."/>
            <person name="Celis A."/>
        </authorList>
    </citation>
    <scope>NUCLEOTIDE SEQUENCE [LARGE SCALE GENOMIC DNA]</scope>
    <source>
        <strain evidence="8 9">CBS 1879</strain>
    </source>
</reference>
<proteinExistence type="predicted"/>
<gene>
    <name evidence="8" type="ORF">Malapachy_1682</name>
</gene>
<dbReference type="GO" id="GO:0016020">
    <property type="term" value="C:membrane"/>
    <property type="evidence" value="ECO:0007669"/>
    <property type="project" value="UniProtKB-SubCell"/>
</dbReference>
<keyword evidence="2 5" id="KW-0812">Transmembrane</keyword>
<dbReference type="GO" id="GO:0055088">
    <property type="term" value="P:lipid homeostasis"/>
    <property type="evidence" value="ECO:0007669"/>
    <property type="project" value="TreeGrafter"/>
</dbReference>
<dbReference type="STRING" id="77020.A0A0M8MRX6"/>
<evidence type="ECO:0000313" key="8">
    <source>
        <dbReference type="EMBL" id="KOS13114.1"/>
    </source>
</evidence>
<feature type="transmembrane region" description="Helical" evidence="6">
    <location>
        <begin position="131"/>
        <end position="151"/>
    </location>
</feature>
<evidence type="ECO:0000259" key="7">
    <source>
        <dbReference type="PROSITE" id="PS50922"/>
    </source>
</evidence>
<dbReference type="VEuPathDB" id="FungiDB:Malapachy_1682"/>
<dbReference type="InterPro" id="IPR050846">
    <property type="entry name" value="TLCD"/>
</dbReference>
<name>A0A0M8MRX6_9BASI</name>